<dbReference type="RefSeq" id="WP_265162597.1">
    <property type="nucleotide sequence ID" value="NZ_CP069620.1"/>
</dbReference>
<accession>A0ABY6NN01</accession>
<organism evidence="15 16">
    <name type="scientific">Salinimicrobium tongyeongense</name>
    <dbReference type="NCBI Taxonomy" id="2809707"/>
    <lineage>
        <taxon>Bacteria</taxon>
        <taxon>Pseudomonadati</taxon>
        <taxon>Bacteroidota</taxon>
        <taxon>Flavobacteriia</taxon>
        <taxon>Flavobacteriales</taxon>
        <taxon>Flavobacteriaceae</taxon>
        <taxon>Salinimicrobium</taxon>
    </lineage>
</organism>
<gene>
    <name evidence="10 15" type="primary">murF</name>
    <name evidence="15" type="ORF">JRG66_09785</name>
</gene>
<dbReference type="Gene3D" id="3.90.190.20">
    <property type="entry name" value="Mur ligase, C-terminal domain"/>
    <property type="match status" value="1"/>
</dbReference>
<dbReference type="Gene3D" id="3.40.1190.10">
    <property type="entry name" value="Mur-like, catalytic domain"/>
    <property type="match status" value="1"/>
</dbReference>
<dbReference type="InterPro" id="IPR036565">
    <property type="entry name" value="Mur-like_cat_sf"/>
</dbReference>
<dbReference type="EC" id="6.3.2.10" evidence="10 11"/>
<keyword evidence="3 10" id="KW-0132">Cell division</keyword>
<feature type="domain" description="Mur ligase C-terminal" evidence="13">
    <location>
        <begin position="297"/>
        <end position="413"/>
    </location>
</feature>
<dbReference type="InterPro" id="IPR004101">
    <property type="entry name" value="Mur_ligase_C"/>
</dbReference>
<feature type="domain" description="Mur ligase central" evidence="14">
    <location>
        <begin position="95"/>
        <end position="273"/>
    </location>
</feature>
<comment type="function">
    <text evidence="10 11">Involved in cell wall formation. Catalyzes the final step in the synthesis of UDP-N-acetylmuramoyl-pentapeptide, the precursor of murein.</text>
</comment>
<evidence type="ECO:0000259" key="12">
    <source>
        <dbReference type="Pfam" id="PF01225"/>
    </source>
</evidence>
<keyword evidence="2 10" id="KW-0436">Ligase</keyword>
<evidence type="ECO:0000256" key="10">
    <source>
        <dbReference type="HAMAP-Rule" id="MF_02019"/>
    </source>
</evidence>
<keyword evidence="16" id="KW-1185">Reference proteome</keyword>
<name>A0ABY6NN01_9FLAO</name>
<keyword evidence="4 10" id="KW-0547">Nucleotide-binding</keyword>
<dbReference type="InterPro" id="IPR013221">
    <property type="entry name" value="Mur_ligase_cen"/>
</dbReference>
<keyword evidence="8 10" id="KW-0131">Cell cycle</keyword>
<evidence type="ECO:0000313" key="16">
    <source>
        <dbReference type="Proteomes" id="UP001163981"/>
    </source>
</evidence>
<keyword evidence="6 10" id="KW-0133">Cell shape</keyword>
<dbReference type="SUPFAM" id="SSF63418">
    <property type="entry name" value="MurE/MurF N-terminal domain"/>
    <property type="match status" value="1"/>
</dbReference>
<evidence type="ECO:0000259" key="14">
    <source>
        <dbReference type="Pfam" id="PF08245"/>
    </source>
</evidence>
<dbReference type="Pfam" id="PF02875">
    <property type="entry name" value="Mur_ligase_C"/>
    <property type="match status" value="1"/>
</dbReference>
<comment type="pathway">
    <text evidence="10 11">Cell wall biogenesis; peptidoglycan biosynthesis.</text>
</comment>
<evidence type="ECO:0000259" key="13">
    <source>
        <dbReference type="Pfam" id="PF02875"/>
    </source>
</evidence>
<keyword evidence="5 10" id="KW-0067">ATP-binding</keyword>
<evidence type="ECO:0000256" key="7">
    <source>
        <dbReference type="ARBA" id="ARBA00022984"/>
    </source>
</evidence>
<protein>
    <recommendedName>
        <fullName evidence="10 11">UDP-N-acetylmuramoyl-tripeptide--D-alanyl-D-alanine ligase</fullName>
        <ecNumber evidence="10 11">6.3.2.10</ecNumber>
    </recommendedName>
    <alternativeName>
        <fullName evidence="10">D-alanyl-D-alanine-adding enzyme</fullName>
    </alternativeName>
</protein>
<comment type="catalytic activity">
    <reaction evidence="10 11">
        <text>D-alanyl-D-alanine + UDP-N-acetyl-alpha-D-muramoyl-L-alanyl-gamma-D-glutamyl-meso-2,6-diaminopimelate + ATP = UDP-N-acetyl-alpha-D-muramoyl-L-alanyl-gamma-D-glutamyl-meso-2,6-diaminopimeloyl-D-alanyl-D-alanine + ADP + phosphate + H(+)</text>
        <dbReference type="Rhea" id="RHEA:28374"/>
        <dbReference type="ChEBI" id="CHEBI:15378"/>
        <dbReference type="ChEBI" id="CHEBI:30616"/>
        <dbReference type="ChEBI" id="CHEBI:43474"/>
        <dbReference type="ChEBI" id="CHEBI:57822"/>
        <dbReference type="ChEBI" id="CHEBI:61386"/>
        <dbReference type="ChEBI" id="CHEBI:83905"/>
        <dbReference type="ChEBI" id="CHEBI:456216"/>
        <dbReference type="EC" id="6.3.2.10"/>
    </reaction>
</comment>
<dbReference type="HAMAP" id="MF_02019">
    <property type="entry name" value="MurF"/>
    <property type="match status" value="1"/>
</dbReference>
<comment type="subcellular location">
    <subcellularLocation>
        <location evidence="10 11">Cytoplasm</location>
    </subcellularLocation>
</comment>
<evidence type="ECO:0000256" key="5">
    <source>
        <dbReference type="ARBA" id="ARBA00022840"/>
    </source>
</evidence>
<sequence>MNIPQLHELFLKSSGISTDTRKIKDDSIFFALKGENFNANEFAAEALQKGAAYAVIDEHLEENNRFIKVEDSLKALQELAAFHRKYLKVPVLALTGSNGKTTTKELFNAVLSKKYRTVATPGNLNNHIGVPLTLLSMNRETELGIVEMGANHQKEISFLCNIALPDFGYITNFGKAHLEGFGGVEGVIKGKKELYQHLKSSDKMLFLNLDDPLQKEEQNYKKTFTFGNTTEADLKIELTSRDSFAGIKAENQEITGNLTGAYNSTNMAAAYAVGTYFKVPTEEIKKALEDYLPQNNRSQIILKDNRKIIMDAYNANPSSMAAALDNLSRMDMSPKIAILGDMFELGAMAAAEHEELTENYQKSHVDKVFLIGSNFAATSVKSKKVRKFATFEEFRAWYQPSEFNRGVILIKGSRGMALERVLELL</sequence>
<dbReference type="Pfam" id="PF01225">
    <property type="entry name" value="Mur_ligase"/>
    <property type="match status" value="1"/>
</dbReference>
<evidence type="ECO:0000256" key="2">
    <source>
        <dbReference type="ARBA" id="ARBA00022598"/>
    </source>
</evidence>
<evidence type="ECO:0000256" key="6">
    <source>
        <dbReference type="ARBA" id="ARBA00022960"/>
    </source>
</evidence>
<dbReference type="InterPro" id="IPR036615">
    <property type="entry name" value="Mur_ligase_C_dom_sf"/>
</dbReference>
<evidence type="ECO:0000256" key="1">
    <source>
        <dbReference type="ARBA" id="ARBA00022490"/>
    </source>
</evidence>
<evidence type="ECO:0000256" key="11">
    <source>
        <dbReference type="RuleBase" id="RU004136"/>
    </source>
</evidence>
<reference evidence="15" key="1">
    <citation type="submission" date="2021-02" db="EMBL/GenBank/DDBJ databases">
        <title>Salinimicrobium sp. nov. isolated from seawater in Tongyeong, Republic of Korea.</title>
        <authorList>
            <person name="Lee S.-J."/>
        </authorList>
    </citation>
    <scope>NUCLEOTIDE SEQUENCE</scope>
    <source>
        <strain evidence="15">HN-2-9-2</strain>
    </source>
</reference>
<dbReference type="Gene3D" id="3.40.1390.10">
    <property type="entry name" value="MurE/MurF, N-terminal domain"/>
    <property type="match status" value="1"/>
</dbReference>
<keyword evidence="9 10" id="KW-0961">Cell wall biogenesis/degradation</keyword>
<dbReference type="InterPro" id="IPR051046">
    <property type="entry name" value="MurCDEF_CellWall_CoF430Synth"/>
</dbReference>
<dbReference type="NCBIfam" id="TIGR01143">
    <property type="entry name" value="murF"/>
    <property type="match status" value="1"/>
</dbReference>
<dbReference type="InterPro" id="IPR000713">
    <property type="entry name" value="Mur_ligase_N"/>
</dbReference>
<evidence type="ECO:0000256" key="3">
    <source>
        <dbReference type="ARBA" id="ARBA00022618"/>
    </source>
</evidence>
<feature type="domain" description="Mur ligase N-terminal catalytic" evidence="12">
    <location>
        <begin position="14"/>
        <end position="83"/>
    </location>
</feature>
<dbReference type="Proteomes" id="UP001163981">
    <property type="component" value="Chromosome"/>
</dbReference>
<keyword evidence="7 10" id="KW-0573">Peptidoglycan synthesis</keyword>
<evidence type="ECO:0000313" key="15">
    <source>
        <dbReference type="EMBL" id="UZH54280.1"/>
    </source>
</evidence>
<feature type="binding site" evidence="10">
    <location>
        <begin position="96"/>
        <end position="102"/>
    </location>
    <ligand>
        <name>ATP</name>
        <dbReference type="ChEBI" id="CHEBI:30616"/>
    </ligand>
</feature>
<proteinExistence type="inferred from homology"/>
<dbReference type="InterPro" id="IPR035911">
    <property type="entry name" value="MurE/MurF_N"/>
</dbReference>
<dbReference type="GO" id="GO:0016874">
    <property type="term" value="F:ligase activity"/>
    <property type="evidence" value="ECO:0007669"/>
    <property type="project" value="UniProtKB-KW"/>
</dbReference>
<evidence type="ECO:0000256" key="4">
    <source>
        <dbReference type="ARBA" id="ARBA00022741"/>
    </source>
</evidence>
<dbReference type="SUPFAM" id="SSF53244">
    <property type="entry name" value="MurD-like peptide ligases, peptide-binding domain"/>
    <property type="match status" value="1"/>
</dbReference>
<dbReference type="EMBL" id="CP069620">
    <property type="protein sequence ID" value="UZH54280.1"/>
    <property type="molecule type" value="Genomic_DNA"/>
</dbReference>
<dbReference type="InterPro" id="IPR005863">
    <property type="entry name" value="UDP-N-AcMur_synth"/>
</dbReference>
<dbReference type="PANTHER" id="PTHR43024:SF1">
    <property type="entry name" value="UDP-N-ACETYLMURAMOYL-TRIPEPTIDE--D-ALANYL-D-ALANINE LIGASE"/>
    <property type="match status" value="1"/>
</dbReference>
<evidence type="ECO:0000256" key="9">
    <source>
        <dbReference type="ARBA" id="ARBA00023316"/>
    </source>
</evidence>
<dbReference type="SUPFAM" id="SSF53623">
    <property type="entry name" value="MurD-like peptide ligases, catalytic domain"/>
    <property type="match status" value="1"/>
</dbReference>
<dbReference type="PANTHER" id="PTHR43024">
    <property type="entry name" value="UDP-N-ACETYLMURAMOYL-TRIPEPTIDE--D-ALANYL-D-ALANINE LIGASE"/>
    <property type="match status" value="1"/>
</dbReference>
<evidence type="ECO:0000256" key="8">
    <source>
        <dbReference type="ARBA" id="ARBA00023306"/>
    </source>
</evidence>
<comment type="similarity">
    <text evidence="10">Belongs to the MurCDEF family. MurF subfamily.</text>
</comment>
<keyword evidence="1 10" id="KW-0963">Cytoplasm</keyword>
<dbReference type="Pfam" id="PF08245">
    <property type="entry name" value="Mur_ligase_M"/>
    <property type="match status" value="1"/>
</dbReference>